<dbReference type="Pfam" id="PF05368">
    <property type="entry name" value="NmrA"/>
    <property type="match status" value="1"/>
</dbReference>
<proteinExistence type="predicted"/>
<dbReference type="InterPro" id="IPR051609">
    <property type="entry name" value="NmrA/Isoflavone_reductase-like"/>
</dbReference>
<feature type="domain" description="NmrA-like" evidence="3">
    <location>
        <begin position="14"/>
        <end position="251"/>
    </location>
</feature>
<name>A0A446BIC3_9PEZI</name>
<evidence type="ECO:0000259" key="3">
    <source>
        <dbReference type="Pfam" id="PF05368"/>
    </source>
</evidence>
<dbReference type="InterPro" id="IPR036291">
    <property type="entry name" value="NAD(P)-bd_dom_sf"/>
</dbReference>
<keyword evidence="2" id="KW-0560">Oxidoreductase</keyword>
<dbReference type="GO" id="GO:0016491">
    <property type="term" value="F:oxidoreductase activity"/>
    <property type="evidence" value="ECO:0007669"/>
    <property type="project" value="UniProtKB-KW"/>
</dbReference>
<dbReference type="EMBL" id="OUUZ01000008">
    <property type="protein sequence ID" value="SPQ22233.1"/>
    <property type="molecule type" value="Genomic_DNA"/>
</dbReference>
<protein>
    <submittedName>
        <fullName evidence="4">71bbebfe-ce0f-4246-b667-2b3836fc96ab</fullName>
    </submittedName>
</protein>
<dbReference type="Proteomes" id="UP000289323">
    <property type="component" value="Unassembled WGS sequence"/>
</dbReference>
<keyword evidence="1" id="KW-0521">NADP</keyword>
<evidence type="ECO:0000256" key="1">
    <source>
        <dbReference type="ARBA" id="ARBA00022857"/>
    </source>
</evidence>
<accession>A0A446BIC3</accession>
<dbReference type="PANTHER" id="PTHR47706">
    <property type="entry name" value="NMRA-LIKE FAMILY PROTEIN"/>
    <property type="match status" value="1"/>
</dbReference>
<evidence type="ECO:0000313" key="4">
    <source>
        <dbReference type="EMBL" id="SPQ22233.1"/>
    </source>
</evidence>
<dbReference type="PANTHER" id="PTHR47706:SF5">
    <property type="entry name" value="ISOFLAVONE REDUCTASE"/>
    <property type="match status" value="1"/>
</dbReference>
<evidence type="ECO:0000313" key="5">
    <source>
        <dbReference type="Proteomes" id="UP000289323"/>
    </source>
</evidence>
<organism evidence="4 5">
    <name type="scientific">Thermothielavioides terrestris</name>
    <dbReference type="NCBI Taxonomy" id="2587410"/>
    <lineage>
        <taxon>Eukaryota</taxon>
        <taxon>Fungi</taxon>
        <taxon>Dikarya</taxon>
        <taxon>Ascomycota</taxon>
        <taxon>Pezizomycotina</taxon>
        <taxon>Sordariomycetes</taxon>
        <taxon>Sordariomycetidae</taxon>
        <taxon>Sordariales</taxon>
        <taxon>Chaetomiaceae</taxon>
        <taxon>Thermothielavioides</taxon>
    </lineage>
</organism>
<sequence length="321" mass="35899">MKHRANQLAIMRIAIAGGGGFAQILAQQISQTAHALLVLSRRPHPELEDFCPGCQVAIVDYDDVENLRYTLQGVDLVISTIAGNEQLNLIDAARRARVRMFVPSEFEGDLGHRPANDPLDRGSQSALQLLESWSQSRSHRLRYTVFSCGIFMERFGPGGLQTYQIGAGCGIQGPDDYLINIQDGRAEIIPTNSAGRPAHVSLTSAYDVAQFVTAAIEMGLDNWPKEFRMRGDTMTVQELVTTCSNTLGIPFSLVTRHYQEVEAQAESCLQRGDWAQWYYFQRLLQTANGRYHVRQPNLNEATQVQPMPFRTWLESVWPSGV</sequence>
<dbReference type="Gene3D" id="3.40.50.720">
    <property type="entry name" value="NAD(P)-binding Rossmann-like Domain"/>
    <property type="match status" value="1"/>
</dbReference>
<reference evidence="4 5" key="1">
    <citation type="submission" date="2018-04" db="EMBL/GenBank/DDBJ databases">
        <authorList>
            <person name="Huttner S."/>
            <person name="Dainat J."/>
        </authorList>
    </citation>
    <scope>NUCLEOTIDE SEQUENCE [LARGE SCALE GENOMIC DNA]</scope>
</reference>
<dbReference type="SUPFAM" id="SSF51735">
    <property type="entry name" value="NAD(P)-binding Rossmann-fold domains"/>
    <property type="match status" value="1"/>
</dbReference>
<evidence type="ECO:0000256" key="2">
    <source>
        <dbReference type="ARBA" id="ARBA00023002"/>
    </source>
</evidence>
<gene>
    <name evidence="4" type="ORF">TT172_LOCUS4652</name>
</gene>
<dbReference type="InterPro" id="IPR008030">
    <property type="entry name" value="NmrA-like"/>
</dbReference>
<dbReference type="AlphaFoldDB" id="A0A446BIC3"/>